<dbReference type="SUPFAM" id="SSF110087">
    <property type="entry name" value="DR1885-like metal-binding protein"/>
    <property type="match status" value="1"/>
</dbReference>
<dbReference type="InterPro" id="IPR007410">
    <property type="entry name" value="LpqE-like"/>
</dbReference>
<dbReference type="InterPro" id="IPR058248">
    <property type="entry name" value="Lxx211020-like"/>
</dbReference>
<feature type="signal peptide" evidence="2">
    <location>
        <begin position="1"/>
        <end position="22"/>
    </location>
</feature>
<organism evidence="3 4">
    <name type="scientific">Halospina denitrificans</name>
    <dbReference type="NCBI Taxonomy" id="332522"/>
    <lineage>
        <taxon>Bacteria</taxon>
        <taxon>Pseudomonadati</taxon>
        <taxon>Pseudomonadota</taxon>
        <taxon>Gammaproteobacteria</taxon>
        <taxon>Halospina</taxon>
    </lineage>
</organism>
<dbReference type="Proteomes" id="UP000295830">
    <property type="component" value="Unassembled WGS sequence"/>
</dbReference>
<evidence type="ECO:0000313" key="3">
    <source>
        <dbReference type="EMBL" id="TDT44507.1"/>
    </source>
</evidence>
<dbReference type="Gene3D" id="2.60.40.1890">
    <property type="entry name" value="PCu(A)C copper chaperone"/>
    <property type="match status" value="1"/>
</dbReference>
<dbReference type="OrthoDB" id="9796962at2"/>
<dbReference type="InterPro" id="IPR036182">
    <property type="entry name" value="PCuAC_sf"/>
</dbReference>
<protein>
    <recommendedName>
        <fullName evidence="5">Copper(I)-binding protein</fullName>
    </recommendedName>
</protein>
<feature type="chain" id="PRO_5020361898" description="Copper(I)-binding protein" evidence="2">
    <location>
        <begin position="23"/>
        <end position="155"/>
    </location>
</feature>
<reference evidence="3 4" key="1">
    <citation type="submission" date="2019-03" db="EMBL/GenBank/DDBJ databases">
        <title>Genomic Encyclopedia of Type Strains, Phase IV (KMG-IV): sequencing the most valuable type-strain genomes for metagenomic binning, comparative biology and taxonomic classification.</title>
        <authorList>
            <person name="Goeker M."/>
        </authorList>
    </citation>
    <scope>NUCLEOTIDE SEQUENCE [LARGE SCALE GENOMIC DNA]</scope>
    <source>
        <strain evidence="3 4">DSM 15505</strain>
    </source>
</reference>
<evidence type="ECO:0000313" key="4">
    <source>
        <dbReference type="Proteomes" id="UP000295830"/>
    </source>
</evidence>
<proteinExistence type="predicted"/>
<accession>A0A4R7K348</accession>
<feature type="region of interest" description="Disordered" evidence="1">
    <location>
        <begin position="133"/>
        <end position="155"/>
    </location>
</feature>
<dbReference type="RefSeq" id="WP_133734882.1">
    <property type="nucleotide sequence ID" value="NZ_SOAX01000001.1"/>
</dbReference>
<dbReference type="AlphaFoldDB" id="A0A4R7K348"/>
<dbReference type="PANTHER" id="PTHR36302">
    <property type="entry name" value="BLR7088 PROTEIN"/>
    <property type="match status" value="1"/>
</dbReference>
<evidence type="ECO:0000256" key="1">
    <source>
        <dbReference type="SAM" id="MobiDB-lite"/>
    </source>
</evidence>
<dbReference type="PANTHER" id="PTHR36302:SF1">
    <property type="entry name" value="COPPER CHAPERONE PCU(A)C"/>
    <property type="match status" value="1"/>
</dbReference>
<dbReference type="Pfam" id="PF04314">
    <property type="entry name" value="PCuAC"/>
    <property type="match status" value="1"/>
</dbReference>
<keyword evidence="2" id="KW-0732">Signal</keyword>
<evidence type="ECO:0008006" key="5">
    <source>
        <dbReference type="Google" id="ProtNLM"/>
    </source>
</evidence>
<comment type="caution">
    <text evidence="3">The sequence shown here is derived from an EMBL/GenBank/DDBJ whole genome shotgun (WGS) entry which is preliminary data.</text>
</comment>
<evidence type="ECO:0000256" key="2">
    <source>
        <dbReference type="SAM" id="SignalP"/>
    </source>
</evidence>
<keyword evidence="4" id="KW-1185">Reference proteome</keyword>
<name>A0A4R7K348_9GAMM</name>
<gene>
    <name evidence="3" type="ORF">DES49_0617</name>
</gene>
<dbReference type="EMBL" id="SOAX01000001">
    <property type="protein sequence ID" value="TDT44507.1"/>
    <property type="molecule type" value="Genomic_DNA"/>
</dbReference>
<sequence length="155" mass="16576">MRKKALLLAAVLGLSLAGTTIAGETIEITNAWSRATPPGLDRGVGYLDIHNHGDAPVHLTGATTDVATKVGIHRSRETDGQTRMEAVEEGIRIPPGESATLAPMGYHLMLMGLEAPLKAGERIPLTLEFRDHEDVSTSLEVRSPGQDSRGMENSQ</sequence>